<evidence type="ECO:0000313" key="1">
    <source>
        <dbReference type="EMBL" id="GBN01221.1"/>
    </source>
</evidence>
<name>A0A4Y2KFI1_ARAVE</name>
<organism evidence="1 2">
    <name type="scientific">Araneus ventricosus</name>
    <name type="common">Orbweaver spider</name>
    <name type="synonym">Epeira ventricosa</name>
    <dbReference type="NCBI Taxonomy" id="182803"/>
    <lineage>
        <taxon>Eukaryota</taxon>
        <taxon>Metazoa</taxon>
        <taxon>Ecdysozoa</taxon>
        <taxon>Arthropoda</taxon>
        <taxon>Chelicerata</taxon>
        <taxon>Arachnida</taxon>
        <taxon>Araneae</taxon>
        <taxon>Araneomorphae</taxon>
        <taxon>Entelegynae</taxon>
        <taxon>Araneoidea</taxon>
        <taxon>Araneidae</taxon>
        <taxon>Araneus</taxon>
    </lineage>
</organism>
<reference evidence="1 2" key="1">
    <citation type="journal article" date="2019" name="Sci. Rep.">
        <title>Orb-weaving spider Araneus ventricosus genome elucidates the spidroin gene catalogue.</title>
        <authorList>
            <person name="Kono N."/>
            <person name="Nakamura H."/>
            <person name="Ohtoshi R."/>
            <person name="Moran D.A.P."/>
            <person name="Shinohara A."/>
            <person name="Yoshida Y."/>
            <person name="Fujiwara M."/>
            <person name="Mori M."/>
            <person name="Tomita M."/>
            <person name="Arakawa K."/>
        </authorList>
    </citation>
    <scope>NUCLEOTIDE SEQUENCE [LARGE SCALE GENOMIC DNA]</scope>
</reference>
<dbReference type="AlphaFoldDB" id="A0A4Y2KFI1"/>
<dbReference type="Proteomes" id="UP000499080">
    <property type="component" value="Unassembled WGS sequence"/>
</dbReference>
<sequence length="98" mass="11039">MLGNYGNPITSPPRSRYILDGRLTSNTTYLNFLLLSDPSDLNQIRSMRSFAFITSNTKSHRMSRSSYAKATQSSRCCGVASLMLYSQLSNFNKSKKKN</sequence>
<keyword evidence="2" id="KW-1185">Reference proteome</keyword>
<evidence type="ECO:0000313" key="2">
    <source>
        <dbReference type="Proteomes" id="UP000499080"/>
    </source>
</evidence>
<dbReference type="EMBL" id="BGPR01004596">
    <property type="protein sequence ID" value="GBN01221.1"/>
    <property type="molecule type" value="Genomic_DNA"/>
</dbReference>
<protein>
    <submittedName>
        <fullName evidence="1">Uncharacterized protein</fullName>
    </submittedName>
</protein>
<accession>A0A4Y2KFI1</accession>
<proteinExistence type="predicted"/>
<comment type="caution">
    <text evidence="1">The sequence shown here is derived from an EMBL/GenBank/DDBJ whole genome shotgun (WGS) entry which is preliminary data.</text>
</comment>
<gene>
    <name evidence="1" type="ORF">AVEN_254360_1</name>
</gene>